<accession>A0A6B3SU44</accession>
<proteinExistence type="predicted"/>
<evidence type="ECO:0000313" key="1">
    <source>
        <dbReference type="EMBL" id="NEX63988.1"/>
    </source>
</evidence>
<name>A0A6B3SU44_9BURK</name>
<organism evidence="1 2">
    <name type="scientific">Noviherbaspirillum galbum</name>
    <dbReference type="NCBI Taxonomy" id="2709383"/>
    <lineage>
        <taxon>Bacteria</taxon>
        <taxon>Pseudomonadati</taxon>
        <taxon>Pseudomonadota</taxon>
        <taxon>Betaproteobacteria</taxon>
        <taxon>Burkholderiales</taxon>
        <taxon>Oxalobacteraceae</taxon>
        <taxon>Noviherbaspirillum</taxon>
    </lineage>
</organism>
<dbReference type="EMBL" id="JAAIVB010000078">
    <property type="protein sequence ID" value="NEX63988.1"/>
    <property type="molecule type" value="Genomic_DNA"/>
</dbReference>
<comment type="caution">
    <text evidence="1">The sequence shown here is derived from an EMBL/GenBank/DDBJ whole genome shotgun (WGS) entry which is preliminary data.</text>
</comment>
<evidence type="ECO:0000313" key="2">
    <source>
        <dbReference type="Proteomes" id="UP000482155"/>
    </source>
</evidence>
<dbReference type="RefSeq" id="WP_163967916.1">
    <property type="nucleotide sequence ID" value="NZ_JAAIVB010000078.1"/>
</dbReference>
<dbReference type="AlphaFoldDB" id="A0A6B3SU44"/>
<protein>
    <submittedName>
        <fullName evidence="1">Uncharacterized protein</fullName>
    </submittedName>
</protein>
<keyword evidence="2" id="KW-1185">Reference proteome</keyword>
<gene>
    <name evidence="1" type="ORF">G3574_23140</name>
</gene>
<sequence>MKRNFVPFALHRQTGTGIKPRTGDDEIENLRIYAKNMHTRRNQSEAALSYHFSAAMIPQACGRHFAALTSN</sequence>
<dbReference type="Proteomes" id="UP000482155">
    <property type="component" value="Unassembled WGS sequence"/>
</dbReference>
<reference evidence="1 2" key="1">
    <citation type="submission" date="2020-02" db="EMBL/GenBank/DDBJ databases">
        <authorList>
            <person name="Kim M.K."/>
        </authorList>
    </citation>
    <scope>NUCLEOTIDE SEQUENCE [LARGE SCALE GENOMIC DNA]</scope>
    <source>
        <strain evidence="1 2">17J57-3</strain>
    </source>
</reference>